<dbReference type="Proteomes" id="UP000254597">
    <property type="component" value="Unassembled WGS sequence"/>
</dbReference>
<organism evidence="2 3">
    <name type="scientific">Salmonella enterica</name>
    <name type="common">Salmonella choleraesuis</name>
    <dbReference type="NCBI Taxonomy" id="28901"/>
    <lineage>
        <taxon>Bacteria</taxon>
        <taxon>Pseudomonadati</taxon>
        <taxon>Pseudomonadota</taxon>
        <taxon>Gammaproteobacteria</taxon>
        <taxon>Enterobacterales</taxon>
        <taxon>Enterobacteriaceae</taxon>
        <taxon>Salmonella</taxon>
    </lineage>
</organism>
<name>A0A379QL23_SALER</name>
<keyword evidence="1" id="KW-0812">Transmembrane</keyword>
<gene>
    <name evidence="2" type="ORF">NCTC10252_02842</name>
</gene>
<dbReference type="AlphaFoldDB" id="A0A379QL23"/>
<feature type="transmembrane region" description="Helical" evidence="1">
    <location>
        <begin position="7"/>
        <end position="27"/>
    </location>
</feature>
<evidence type="ECO:0000256" key="1">
    <source>
        <dbReference type="SAM" id="Phobius"/>
    </source>
</evidence>
<evidence type="ECO:0000313" key="3">
    <source>
        <dbReference type="Proteomes" id="UP000254597"/>
    </source>
</evidence>
<keyword evidence="1" id="KW-0472">Membrane</keyword>
<evidence type="ECO:0000313" key="2">
    <source>
        <dbReference type="EMBL" id="SUF57573.1"/>
    </source>
</evidence>
<proteinExistence type="predicted"/>
<protein>
    <submittedName>
        <fullName evidence="2">Uncharacterized protein</fullName>
    </submittedName>
</protein>
<dbReference type="EMBL" id="UGWP01000004">
    <property type="protein sequence ID" value="SUF57573.1"/>
    <property type="molecule type" value="Genomic_DNA"/>
</dbReference>
<accession>A0A379QL23</accession>
<keyword evidence="1" id="KW-1133">Transmembrane helix</keyword>
<reference evidence="2 3" key="1">
    <citation type="submission" date="2018-06" db="EMBL/GenBank/DDBJ databases">
        <authorList>
            <consortium name="Pathogen Informatics"/>
            <person name="Doyle S."/>
        </authorList>
    </citation>
    <scope>NUCLEOTIDE SEQUENCE [LARGE SCALE GENOMIC DNA]</scope>
    <source>
        <strain evidence="2 3">NCTC10252</strain>
    </source>
</reference>
<sequence>MIEVFETFGWTLLFGGLAVTVVFITTLDRKQ</sequence>